<evidence type="ECO:0000256" key="5">
    <source>
        <dbReference type="ARBA" id="ARBA00008535"/>
    </source>
</evidence>
<dbReference type="PANTHER" id="PTHR10903:SF188">
    <property type="entry name" value="GTPASE IMAP FAMILY MEMBER 2-LIKE-RELATED"/>
    <property type="match status" value="1"/>
</dbReference>
<evidence type="ECO:0000256" key="14">
    <source>
        <dbReference type="ARBA" id="ARBA00073539"/>
    </source>
</evidence>
<gene>
    <name evidence="17" type="ORF">ACEWY4_027566</name>
</gene>
<accession>A0ABD1IPA0</accession>
<dbReference type="GO" id="GO:0005829">
    <property type="term" value="C:cytosol"/>
    <property type="evidence" value="ECO:0007669"/>
    <property type="project" value="UniProtKB-SubCell"/>
</dbReference>
<keyword evidence="8" id="KW-0547">Nucleotide-binding</keyword>
<evidence type="ECO:0000256" key="12">
    <source>
        <dbReference type="ARBA" id="ARBA00023134"/>
    </source>
</evidence>
<dbReference type="Proteomes" id="UP001591681">
    <property type="component" value="Unassembled WGS sequence"/>
</dbReference>
<evidence type="ECO:0000313" key="17">
    <source>
        <dbReference type="EMBL" id="KAL2076837.1"/>
    </source>
</evidence>
<comment type="caution">
    <text evidence="17">The sequence shown here is derived from an EMBL/GenBank/DDBJ whole genome shotgun (WGS) entry which is preliminary data.</text>
</comment>
<evidence type="ECO:0000313" key="18">
    <source>
        <dbReference type="Proteomes" id="UP001591681"/>
    </source>
</evidence>
<evidence type="ECO:0000256" key="8">
    <source>
        <dbReference type="ARBA" id="ARBA00022741"/>
    </source>
</evidence>
<evidence type="ECO:0000256" key="7">
    <source>
        <dbReference type="ARBA" id="ARBA00022737"/>
    </source>
</evidence>
<evidence type="ECO:0000256" key="1">
    <source>
        <dbReference type="ARBA" id="ARBA00004173"/>
    </source>
</evidence>
<sequence>MAVTGRLAGGSYADPSRPLTLVLLGESGSGKSANGNTILGQEVFMSKPSSKPVTIECAEALKTIYGTQIKVIDTPDFFDEDLQQPSRHVMECRQMCKGGLCVYLLVIQIGRFTEGERDILERLETALETRIRDRAIILFTRGDDLDQHIDDYVRNTNTHLQRLIKECGSRYQVFNNRKREEQQVKGLMGNIAALVNTDYLTVFPELNAEKSFLSWPSWSFSSSKQ</sequence>
<evidence type="ECO:0000256" key="13">
    <source>
        <dbReference type="ARBA" id="ARBA00056809"/>
    </source>
</evidence>
<comment type="subcellular location">
    <subcellularLocation>
        <location evidence="3">Cytoplasm</location>
        <location evidence="3">Cytosol</location>
    </subcellularLocation>
    <subcellularLocation>
        <location evidence="2">Endoplasmic reticulum</location>
    </subcellularLocation>
    <subcellularLocation>
        <location evidence="4">Golgi apparatus</location>
    </subcellularLocation>
    <subcellularLocation>
        <location evidence="1">Mitochondrion</location>
    </subcellularLocation>
</comment>
<dbReference type="InterPro" id="IPR006703">
    <property type="entry name" value="G_AIG1"/>
</dbReference>
<dbReference type="AlphaFoldDB" id="A0ABD1IPA0"/>
<dbReference type="PANTHER" id="PTHR10903">
    <property type="entry name" value="GTPASE, IMAP FAMILY MEMBER-RELATED"/>
    <property type="match status" value="1"/>
</dbReference>
<evidence type="ECO:0000256" key="15">
    <source>
        <dbReference type="ARBA" id="ARBA00077278"/>
    </source>
</evidence>
<dbReference type="InterPro" id="IPR045058">
    <property type="entry name" value="GIMA/IAN/Toc"/>
</dbReference>
<dbReference type="PROSITE" id="PS51720">
    <property type="entry name" value="G_AIG1"/>
    <property type="match status" value="1"/>
</dbReference>
<keyword evidence="6" id="KW-0963">Cytoplasm</keyword>
<keyword evidence="11" id="KW-0496">Mitochondrion</keyword>
<organism evidence="17 18">
    <name type="scientific">Coilia grayii</name>
    <name type="common">Gray's grenadier anchovy</name>
    <dbReference type="NCBI Taxonomy" id="363190"/>
    <lineage>
        <taxon>Eukaryota</taxon>
        <taxon>Metazoa</taxon>
        <taxon>Chordata</taxon>
        <taxon>Craniata</taxon>
        <taxon>Vertebrata</taxon>
        <taxon>Euteleostomi</taxon>
        <taxon>Actinopterygii</taxon>
        <taxon>Neopterygii</taxon>
        <taxon>Teleostei</taxon>
        <taxon>Clupei</taxon>
        <taxon>Clupeiformes</taxon>
        <taxon>Clupeoidei</taxon>
        <taxon>Engraulidae</taxon>
        <taxon>Coilinae</taxon>
        <taxon>Coilia</taxon>
    </lineage>
</organism>
<keyword evidence="12" id="KW-0342">GTP-binding</keyword>
<protein>
    <recommendedName>
        <fullName evidence="14">GTPase IMAP family member 8</fullName>
    </recommendedName>
    <alternativeName>
        <fullName evidence="15">Immune-associated nucleotide-binding protein 9</fullName>
    </alternativeName>
</protein>
<comment type="function">
    <text evidence="13">Exerts an anti-apoptotic effect in the immune system and is involved in responses to infections.</text>
</comment>
<keyword evidence="9" id="KW-0256">Endoplasmic reticulum</keyword>
<evidence type="ECO:0000256" key="4">
    <source>
        <dbReference type="ARBA" id="ARBA00004555"/>
    </source>
</evidence>
<keyword evidence="18" id="KW-1185">Reference proteome</keyword>
<keyword evidence="10" id="KW-0333">Golgi apparatus</keyword>
<evidence type="ECO:0000256" key="6">
    <source>
        <dbReference type="ARBA" id="ARBA00022490"/>
    </source>
</evidence>
<dbReference type="GO" id="GO:0005525">
    <property type="term" value="F:GTP binding"/>
    <property type="evidence" value="ECO:0007669"/>
    <property type="project" value="UniProtKB-KW"/>
</dbReference>
<keyword evidence="7" id="KW-0677">Repeat</keyword>
<evidence type="ECO:0000256" key="2">
    <source>
        <dbReference type="ARBA" id="ARBA00004240"/>
    </source>
</evidence>
<evidence type="ECO:0000256" key="9">
    <source>
        <dbReference type="ARBA" id="ARBA00022824"/>
    </source>
</evidence>
<dbReference type="GO" id="GO:0005739">
    <property type="term" value="C:mitochondrion"/>
    <property type="evidence" value="ECO:0007669"/>
    <property type="project" value="UniProtKB-SubCell"/>
</dbReference>
<proteinExistence type="inferred from homology"/>
<reference evidence="17 18" key="1">
    <citation type="submission" date="2024-09" db="EMBL/GenBank/DDBJ databases">
        <title>A chromosome-level genome assembly of Gray's grenadier anchovy, Coilia grayii.</title>
        <authorList>
            <person name="Fu Z."/>
        </authorList>
    </citation>
    <scope>NUCLEOTIDE SEQUENCE [LARGE SCALE GENOMIC DNA]</scope>
    <source>
        <strain evidence="17">G4</strain>
        <tissue evidence="17">Muscle</tissue>
    </source>
</reference>
<evidence type="ECO:0000256" key="3">
    <source>
        <dbReference type="ARBA" id="ARBA00004514"/>
    </source>
</evidence>
<evidence type="ECO:0000256" key="11">
    <source>
        <dbReference type="ARBA" id="ARBA00023128"/>
    </source>
</evidence>
<dbReference type="FunFam" id="3.40.50.300:FF:000536">
    <property type="entry name" value="GTPase IMAP family member 8"/>
    <property type="match status" value="1"/>
</dbReference>
<dbReference type="Pfam" id="PF04548">
    <property type="entry name" value="AIG1"/>
    <property type="match status" value="1"/>
</dbReference>
<feature type="domain" description="AIG1-type G" evidence="16">
    <location>
        <begin position="16"/>
        <end position="212"/>
    </location>
</feature>
<dbReference type="EMBL" id="JBHFQA010000051">
    <property type="protein sequence ID" value="KAL2076837.1"/>
    <property type="molecule type" value="Genomic_DNA"/>
</dbReference>
<dbReference type="Gene3D" id="3.40.50.300">
    <property type="entry name" value="P-loop containing nucleotide triphosphate hydrolases"/>
    <property type="match status" value="1"/>
</dbReference>
<comment type="similarity">
    <text evidence="5">Belongs to the TRAFAC class TrmE-Era-EngA-EngB-Septin-like GTPase superfamily. AIG1/Toc34/Toc159-like paraseptin GTPase family. IAN subfamily.</text>
</comment>
<evidence type="ECO:0000259" key="16">
    <source>
        <dbReference type="PROSITE" id="PS51720"/>
    </source>
</evidence>
<dbReference type="InterPro" id="IPR027417">
    <property type="entry name" value="P-loop_NTPase"/>
</dbReference>
<dbReference type="SUPFAM" id="SSF52540">
    <property type="entry name" value="P-loop containing nucleoside triphosphate hydrolases"/>
    <property type="match status" value="1"/>
</dbReference>
<dbReference type="GO" id="GO:0005794">
    <property type="term" value="C:Golgi apparatus"/>
    <property type="evidence" value="ECO:0007669"/>
    <property type="project" value="UniProtKB-SubCell"/>
</dbReference>
<dbReference type="GO" id="GO:0005783">
    <property type="term" value="C:endoplasmic reticulum"/>
    <property type="evidence" value="ECO:0007669"/>
    <property type="project" value="UniProtKB-SubCell"/>
</dbReference>
<name>A0ABD1IPA0_9TELE</name>
<evidence type="ECO:0000256" key="10">
    <source>
        <dbReference type="ARBA" id="ARBA00023034"/>
    </source>
</evidence>